<keyword evidence="2" id="KW-1185">Reference proteome</keyword>
<dbReference type="AlphaFoldDB" id="A0A138ZX37"/>
<gene>
    <name evidence="1" type="ORF">M427DRAFT_492583</name>
</gene>
<dbReference type="EMBL" id="KQ965895">
    <property type="protein sequence ID" value="KXS09058.1"/>
    <property type="molecule type" value="Genomic_DNA"/>
</dbReference>
<dbReference type="Proteomes" id="UP000070544">
    <property type="component" value="Unassembled WGS sequence"/>
</dbReference>
<sequence length="266" mass="29719">MASYHKVSTFDINKVSVGTFKENKAKTGWLAFINYNGEKMQFLLPLVRQLFNASAMYDKASVVIGFDGIEDTDEAGKPTLRALDHQRAVEFLQKLNAKIIKALEGAKKNGPMPKVALDTYAGILKDYTMKDGPTITGMQLRLLLLDAERFKGEFVNGAFEPFTIKSCTSLADVKEIEVTRETLPTKLPKSPRGDYAVESTFIYVDKQGKVSLNWRLIDVLQIDPRPDRRQLPVEATLASIGRGRCDDDERVVVGEFNGMFMEGVTI</sequence>
<evidence type="ECO:0000313" key="1">
    <source>
        <dbReference type="EMBL" id="KXS09058.1"/>
    </source>
</evidence>
<organism evidence="1 2">
    <name type="scientific">Gonapodya prolifera (strain JEL478)</name>
    <name type="common">Monoblepharis prolifera</name>
    <dbReference type="NCBI Taxonomy" id="1344416"/>
    <lineage>
        <taxon>Eukaryota</taxon>
        <taxon>Fungi</taxon>
        <taxon>Fungi incertae sedis</taxon>
        <taxon>Chytridiomycota</taxon>
        <taxon>Chytridiomycota incertae sedis</taxon>
        <taxon>Monoblepharidomycetes</taxon>
        <taxon>Monoblepharidales</taxon>
        <taxon>Gonapodyaceae</taxon>
        <taxon>Gonapodya</taxon>
    </lineage>
</organism>
<name>A0A138ZX37_GONPJ</name>
<proteinExistence type="predicted"/>
<evidence type="ECO:0000313" key="2">
    <source>
        <dbReference type="Proteomes" id="UP000070544"/>
    </source>
</evidence>
<accession>A0A138ZX37</accession>
<reference evidence="1 2" key="1">
    <citation type="journal article" date="2015" name="Genome Biol. Evol.">
        <title>Phylogenomic analyses indicate that early fungi evolved digesting cell walls of algal ancestors of land plants.</title>
        <authorList>
            <person name="Chang Y."/>
            <person name="Wang S."/>
            <person name="Sekimoto S."/>
            <person name="Aerts A.L."/>
            <person name="Choi C."/>
            <person name="Clum A."/>
            <person name="LaButti K.M."/>
            <person name="Lindquist E.A."/>
            <person name="Yee Ngan C."/>
            <person name="Ohm R.A."/>
            <person name="Salamov A.A."/>
            <person name="Grigoriev I.V."/>
            <person name="Spatafora J.W."/>
            <person name="Berbee M.L."/>
        </authorList>
    </citation>
    <scope>NUCLEOTIDE SEQUENCE [LARGE SCALE GENOMIC DNA]</scope>
    <source>
        <strain evidence="1 2">JEL478</strain>
    </source>
</reference>
<protein>
    <submittedName>
        <fullName evidence="1">Uncharacterized protein</fullName>
    </submittedName>
</protein>